<dbReference type="Proteomes" id="UP000740754">
    <property type="component" value="Unassembled WGS sequence"/>
</dbReference>
<feature type="region of interest" description="Disordered" evidence="1">
    <location>
        <begin position="498"/>
        <end position="529"/>
    </location>
</feature>
<evidence type="ECO:0000313" key="3">
    <source>
        <dbReference type="Proteomes" id="UP000740754"/>
    </source>
</evidence>
<dbReference type="EMBL" id="JAAXKX010000006">
    <property type="protein sequence ID" value="NKN32895.1"/>
    <property type="molecule type" value="Genomic_DNA"/>
</dbReference>
<accession>A0ABX1I9N1</accession>
<keyword evidence="3" id="KW-1185">Reference proteome</keyword>
<sequence>MTAPNWFDASYYLSNKLAQLRHHDPFDIYKDLSVEYLEGLMGRAGMTPYQHFLRYGMDEEVNPNAYFNAEEYFEAKVEQLNRDGINGHTDWTVEAAKVYFTLADISAWEHYTRYGAAESINPSNAFDETAYLKAKAEHLNKHQVGGHSDWDSAAVAEAFAKVGLNPVEHYLLHGQFEGLSVQRVAASSQVEPDPVMPSVRESEGAVIDGRIKGATVFADIDGDGVRDPNEPFVKTDAEGNFSATFSGAAAYATLVATGGTDIATNLPFAGAFSAPAGATVVTPLTTLVQSLVATGRSAASAEQSLKKAFGLPDDLDLKTFDATNIDSNASSATQAAAVKVYAAAAQVANLMAQVSSALDGAAGVKPQAAFQAVANAIASRADAAAASGQSLDLAAKDNIQDILLESAGASGSKAQAAIAKHAADAAEVMAGTNARVAEVAKGNDANAVLKDIAKVQHVAQGEAAKSLKDGVSGGDLSGAKDRFQGDKLDQAIDDADDAIGDVNIGDDDKPDQPATGGGNTGGDDTPEPTFTATVTDGVLSFGGTATGDIRFSKMQGDNVVFVRDSYNKPYYSDPVDIAKVEAIIVSDDFYSYDLPIAKDKSIDFRMSDGGVYLELPFNSYEGQALVQVGKGSQRIDLGYQTVDEEAKPPVGHVDDITGPDRGFVFYGSVDFDGDNDGFELAEVNTDFNVDNLGSAEIVTSFGLEDAFGIPSIYDWSTGEAVLKGEYGSIDGQYTKLIEEPFGGGDGDQTQVFTISLGDNSTIDSTAALVDAGRVLGELKAAGIVDESGEVKDCLASLKKGVDSDDDGKELDGGAGVFEIVHSVHDTAIMQRALYEWQDKDNLGVVDEDELSLLAVATNSSDFAEFSYSKAEGESAAVLTASLGDQGGFFGSPISKGGIEGGGVGHEYQVHIYVGSGFHQIDLVDEAHKGDPASGYAPYIEGANRDFVFYTPEAVPAGVDNLGFELAEANTDFGPGNIGSAEIITNFGSEDAFGVRSNYHFDEGDWKPKSQSDDSRTSIDGQYAVDLTSASTDSLEGWQIAKAQVFKINLEESHITSSAELVDTGKVIKELVAAGVVDQYGKILDKWEVLKTGADGSDADGDPDGGSGVFEILFDNDGEACRALYEWQDGDGTASDAVGTIESGELSLLAVATSAQNLEWFS</sequence>
<evidence type="ECO:0000313" key="2">
    <source>
        <dbReference type="EMBL" id="NKN32895.1"/>
    </source>
</evidence>
<name>A0ABX1I9N1_9GAMM</name>
<protein>
    <submittedName>
        <fullName evidence="2">Uncharacterized protein</fullName>
    </submittedName>
</protein>
<organism evidence="2 3">
    <name type="scientific">Marichromatium bheemlicum</name>
    <dbReference type="NCBI Taxonomy" id="365339"/>
    <lineage>
        <taxon>Bacteria</taxon>
        <taxon>Pseudomonadati</taxon>
        <taxon>Pseudomonadota</taxon>
        <taxon>Gammaproteobacteria</taxon>
        <taxon>Chromatiales</taxon>
        <taxon>Chromatiaceae</taxon>
        <taxon>Marichromatium</taxon>
    </lineage>
</organism>
<reference evidence="2 3" key="1">
    <citation type="submission" date="2020-04" db="EMBL/GenBank/DDBJ databases">
        <title>Draft Whole-Genome sequence of Marichromatium bheemlicum DSM 18632, type strain.</title>
        <authorList>
            <person name="Kyndt J.A."/>
            <person name="Meyer T.E."/>
        </authorList>
    </citation>
    <scope>NUCLEOTIDE SEQUENCE [LARGE SCALE GENOMIC DNA]</scope>
    <source>
        <strain evidence="2 3">DSM 18632</strain>
    </source>
</reference>
<dbReference type="RefSeq" id="WP_168667878.1">
    <property type="nucleotide sequence ID" value="NZ_JAAXKX010000006.1"/>
</dbReference>
<comment type="caution">
    <text evidence="2">The sequence shown here is derived from an EMBL/GenBank/DDBJ whole genome shotgun (WGS) entry which is preliminary data.</text>
</comment>
<gene>
    <name evidence="2" type="ORF">HF203_06640</name>
</gene>
<proteinExistence type="predicted"/>
<evidence type="ECO:0000256" key="1">
    <source>
        <dbReference type="SAM" id="MobiDB-lite"/>
    </source>
</evidence>